<dbReference type="VEuPathDB" id="AmoebaDB:NF0023490"/>
<dbReference type="InterPro" id="IPR036188">
    <property type="entry name" value="FAD/NAD-bd_sf"/>
</dbReference>
<feature type="region of interest" description="Disordered" evidence="1">
    <location>
        <begin position="1364"/>
        <end position="1402"/>
    </location>
</feature>
<feature type="compositionally biased region" description="Polar residues" evidence="1">
    <location>
        <begin position="237"/>
        <end position="247"/>
    </location>
</feature>
<name>A0A6A5BCI1_NAEFO</name>
<evidence type="ECO:0000256" key="1">
    <source>
        <dbReference type="SAM" id="MobiDB-lite"/>
    </source>
</evidence>
<feature type="compositionally biased region" description="Basic and acidic residues" evidence="1">
    <location>
        <begin position="1364"/>
        <end position="1376"/>
    </location>
</feature>
<dbReference type="VEuPathDB" id="AmoebaDB:NfTy_067600"/>
<keyword evidence="2" id="KW-0812">Transmembrane</keyword>
<sequence length="1879" mass="213334">MNDILRKKVSKERITYLILILITILAMVAAVLKLSKWLQRCLQLKKWILDCQMPLERIEPFIVEGQVCPPFCIQPLHEEGCNSRKLFVNSEQKKHHDPTSVEDKSSLMMLGERVVIIGGSIAGLLSASCLSPFFKEVVLIERSKYEEGESVVKHRHGDLPHILVNRGQSVLDRLFPGIIQEVRRKSAQLWSPQTTPSSQQDHHQQQQEEEEKTPLETRVYETHPPPPRPNLEDKFQPKQQDSSSPPTSDRVLLNNHLESTRPRPPRFVMKNYFNASQHLKLIYSENSQPLKRVPDGNHEVTIVSRGMWESTIREYVFKGARNIKVYDGYQVLSNGKGIKVRVEPRGRSEKEGTACCWRSTKLSSNANSSSSSVSTDQQQQQPPMPQSISDSQPQQYNVQVCGVIMKKVETSGGGGTTRHHHVHSTHTTSNSSTTTSPPTTNNDTLKHTNSHDHHDDDTIELDCDLLVNCGGIQTSTEFSKLLRGVEQIMIRATVDPSLQRSDDGLLGIEGHKSTIEDESSLPQHLLFSSRINNKVRYHCFYFEPNEEAFDLLEKGIPGKLLRSPVTIVRDDDKHDDKEEDAFASSHSFSSQDDHDHGGWNEIDHNQKRNYYAFYHLLTYPQTKGVLCIPMERNMFMINLITIADAEKENNRRISEGLTLQNAKERIIEYFAKGSPFEKDLISVLQCMKDQPLRIPPPYEKEGNIFVHYDQFFHFENPVNHNETFLSGFIAMGDSVSSMNPVYAQGMTICLESALILREAIKELVLQQRKQGSEANKLVSSLPREDEHHPNGESHHSLITLEKNPTSSSTTHSLHSKSSRVFDYEFCSNFQQAIHYMLFIPWLMTSSDDIRYCDTEIPDRLPKASSKSSQRTFHNNTPKSYSRSCRWQKYMIAPLLDLMLYRIFSSGSTTEIVANYFYTILNMQDGFRYAFGNVFILLRFVFKRQCLLMGSLLLILLMVGAFGFIFLFVAGNTMPELDLIIQEAQGQIGQLQSRLQGCLGTDVSIVVDWATFEQNIQQDLLPFSYEVLCSWNGFLVLGKIVDTLQTMIQEYGGNAREVIARQLAQVRLQCIAVPPPKPVGKELTTAEKHKQKLEEAENPTKPTITLKDGAMTISVQLGLGAAGVPSYSYVSETLNALFGVSASYFKQVLEDRIAKTKEEIKREVDDPNFDIEIVFDWQSFQNAGNMDSALNNMARWDCWYSLQTLPRAFRWAKSDYPVTHERLKKSLKRVVFSNAEDDGVEKRYWHSYAMLTNGTLEMRGVYREYWGYIYSYDVTRAVAYGCILDEADQAFENNETLDNEKLDILVRAVREICSSSAVRYGNLKPLIELSKRKCFPQLDEIDQEAVEICLKTYYKEVMCKSNKKDEKKDKKDKKEEKKEDDDEDGDEPIHEEEEGEEKQEYNEDAPFPETVIKAYSINKTNFRGQVQTRLAVITNKALYTFAFDYKKKELIKRRAHRYVYNNIYSTRYGPLREDNIQVVGGAAGAIANAAQDLMKDLSNYGLKIYTNIITSMKERMTEKAISKAVKKFVFKILKFLVEDVLTKAIGTEKEPVVDIPGLPKFNSPGFLLRTAATSLYKDKVDTQVSVNGLPQANVAHSLEVASEMFDTLSETVELDLPNLPNMKLTNLLLQICEILEQYNDDMDLEIPSSITISSLIRSINHAVYNLEQSGKTPTLEFEQPKELPYQDMMALLKGALENYKNKTEFDNTAVKNLATGETFPKLPDLIEQLSSVAVPHIKFDPYPPVLVAAILKAIAGYLGKYNLPGLNLLELKIPGLSLPGLPRISLPGPPLPGILSKLKPPSEPSREEFIVQVNNPNKALSKFLSAQFCYLIYGAQSSSLYPYWPWSPWETSYISVPVSVVSMIYNKSGGKGNKDKAEKK</sequence>
<accession>A0A6A5BCI1</accession>
<dbReference type="GeneID" id="68112835"/>
<evidence type="ECO:0000313" key="3">
    <source>
        <dbReference type="EMBL" id="KAF0975623.1"/>
    </source>
</evidence>
<comment type="caution">
    <text evidence="3">The sequence shown here is derived from an EMBL/GenBank/DDBJ whole genome shotgun (WGS) entry which is preliminary data.</text>
</comment>
<feature type="compositionally biased region" description="Basic and acidic residues" evidence="1">
    <location>
        <begin position="200"/>
        <end position="221"/>
    </location>
</feature>
<feature type="region of interest" description="Disordered" evidence="1">
    <location>
        <begin position="186"/>
        <end position="251"/>
    </location>
</feature>
<feature type="region of interest" description="Disordered" evidence="1">
    <location>
        <begin position="343"/>
        <end position="393"/>
    </location>
</feature>
<dbReference type="EMBL" id="VFQX01000044">
    <property type="protein sequence ID" value="KAF0975623.1"/>
    <property type="molecule type" value="Genomic_DNA"/>
</dbReference>
<reference evidence="3 4" key="1">
    <citation type="journal article" date="2019" name="Sci. Rep.">
        <title>Nanopore sequencing improves the draft genome of the human pathogenic amoeba Naegleria fowleri.</title>
        <authorList>
            <person name="Liechti N."/>
            <person name="Schurch N."/>
            <person name="Bruggmann R."/>
            <person name="Wittwer M."/>
        </authorList>
    </citation>
    <scope>NUCLEOTIDE SEQUENCE [LARGE SCALE GENOMIC DNA]</scope>
    <source>
        <strain evidence="3 4">ATCC 30894</strain>
    </source>
</reference>
<feature type="compositionally biased region" description="Basic and acidic residues" evidence="1">
    <location>
        <begin position="343"/>
        <end position="352"/>
    </location>
</feature>
<feature type="compositionally biased region" description="Polar residues" evidence="1">
    <location>
        <begin position="188"/>
        <end position="198"/>
    </location>
</feature>
<gene>
    <name evidence="3" type="ORF">FDP41_005617</name>
</gene>
<feature type="compositionally biased region" description="Low complexity" evidence="1">
    <location>
        <begin position="425"/>
        <end position="440"/>
    </location>
</feature>
<dbReference type="VEuPathDB" id="AmoebaDB:FDP41_005617"/>
<feature type="transmembrane region" description="Helical" evidence="2">
    <location>
        <begin position="948"/>
        <end position="969"/>
    </location>
</feature>
<keyword evidence="2" id="KW-0472">Membrane</keyword>
<dbReference type="SUPFAM" id="SSF51905">
    <property type="entry name" value="FAD/NAD(P)-binding domain"/>
    <property type="match status" value="1"/>
</dbReference>
<protein>
    <submittedName>
        <fullName evidence="3">Uncharacterized protein</fullName>
    </submittedName>
</protein>
<feature type="compositionally biased region" description="Acidic residues" evidence="1">
    <location>
        <begin position="1377"/>
        <end position="1396"/>
    </location>
</feature>
<evidence type="ECO:0000313" key="4">
    <source>
        <dbReference type="Proteomes" id="UP000444721"/>
    </source>
</evidence>
<dbReference type="OrthoDB" id="10252229at2759"/>
<feature type="compositionally biased region" description="Low complexity" evidence="1">
    <location>
        <begin position="368"/>
        <end position="393"/>
    </location>
</feature>
<feature type="region of interest" description="Disordered" evidence="1">
    <location>
        <begin position="409"/>
        <end position="454"/>
    </location>
</feature>
<feature type="compositionally biased region" description="Basic and acidic residues" evidence="1">
    <location>
        <begin position="782"/>
        <end position="795"/>
    </location>
</feature>
<proteinExistence type="predicted"/>
<keyword evidence="4" id="KW-1185">Reference proteome</keyword>
<dbReference type="VEuPathDB" id="AmoebaDB:NF0023500"/>
<organism evidence="3 4">
    <name type="scientific">Naegleria fowleri</name>
    <name type="common">Brain eating amoeba</name>
    <dbReference type="NCBI Taxonomy" id="5763"/>
    <lineage>
        <taxon>Eukaryota</taxon>
        <taxon>Discoba</taxon>
        <taxon>Heterolobosea</taxon>
        <taxon>Tetramitia</taxon>
        <taxon>Eutetramitia</taxon>
        <taxon>Vahlkampfiidae</taxon>
        <taxon>Naegleria</taxon>
    </lineage>
</organism>
<feature type="compositionally biased region" description="Basic and acidic residues" evidence="1">
    <location>
        <begin position="444"/>
        <end position="454"/>
    </location>
</feature>
<feature type="region of interest" description="Disordered" evidence="1">
    <location>
        <begin position="572"/>
        <end position="596"/>
    </location>
</feature>
<feature type="transmembrane region" description="Helical" evidence="2">
    <location>
        <begin position="14"/>
        <end position="35"/>
    </location>
</feature>
<dbReference type="Proteomes" id="UP000444721">
    <property type="component" value="Unassembled WGS sequence"/>
</dbReference>
<evidence type="ECO:0000256" key="2">
    <source>
        <dbReference type="SAM" id="Phobius"/>
    </source>
</evidence>
<keyword evidence="2" id="KW-1133">Transmembrane helix</keyword>
<dbReference type="RefSeq" id="XP_044560336.1">
    <property type="nucleotide sequence ID" value="XM_044709161.1"/>
</dbReference>
<feature type="region of interest" description="Disordered" evidence="1">
    <location>
        <begin position="774"/>
        <end position="795"/>
    </location>
</feature>